<keyword evidence="3" id="KW-1185">Reference proteome</keyword>
<reference evidence="2" key="1">
    <citation type="journal article" date="2022" name="Int. J. Mol. Sci.">
        <title>Draft Genome of Tanacetum Coccineum: Genomic Comparison of Closely Related Tanacetum-Family Plants.</title>
        <authorList>
            <person name="Yamashiro T."/>
            <person name="Shiraishi A."/>
            <person name="Nakayama K."/>
            <person name="Satake H."/>
        </authorList>
    </citation>
    <scope>NUCLEOTIDE SEQUENCE</scope>
</reference>
<sequence>MKAHIETRKPNSQSQNHATERRSQRREDKGRSLRQDGHGKEKEVYTRDWGRMSHHDTSMRVERGVSAGQQKTQAKEGKTLGNSFEATSHAPVNANKKSKKNGKPLTAQVAGRTLRPKSYITQKMIVIGAYNNP</sequence>
<evidence type="ECO:0000313" key="2">
    <source>
        <dbReference type="EMBL" id="GJT34419.1"/>
    </source>
</evidence>
<proteinExistence type="predicted"/>
<evidence type="ECO:0000313" key="3">
    <source>
        <dbReference type="Proteomes" id="UP001151760"/>
    </source>
</evidence>
<organism evidence="2 3">
    <name type="scientific">Tanacetum coccineum</name>
    <dbReference type="NCBI Taxonomy" id="301880"/>
    <lineage>
        <taxon>Eukaryota</taxon>
        <taxon>Viridiplantae</taxon>
        <taxon>Streptophyta</taxon>
        <taxon>Embryophyta</taxon>
        <taxon>Tracheophyta</taxon>
        <taxon>Spermatophyta</taxon>
        <taxon>Magnoliopsida</taxon>
        <taxon>eudicotyledons</taxon>
        <taxon>Gunneridae</taxon>
        <taxon>Pentapetalae</taxon>
        <taxon>asterids</taxon>
        <taxon>campanulids</taxon>
        <taxon>Asterales</taxon>
        <taxon>Asteraceae</taxon>
        <taxon>Asteroideae</taxon>
        <taxon>Anthemideae</taxon>
        <taxon>Anthemidinae</taxon>
        <taxon>Tanacetum</taxon>
    </lineage>
</organism>
<feature type="region of interest" description="Disordered" evidence="1">
    <location>
        <begin position="1"/>
        <end position="105"/>
    </location>
</feature>
<dbReference type="Proteomes" id="UP001151760">
    <property type="component" value="Unassembled WGS sequence"/>
</dbReference>
<dbReference type="EMBL" id="BQNB010014961">
    <property type="protein sequence ID" value="GJT34419.1"/>
    <property type="molecule type" value="Genomic_DNA"/>
</dbReference>
<gene>
    <name evidence="2" type="ORF">Tco_0924838</name>
</gene>
<comment type="caution">
    <text evidence="2">The sequence shown here is derived from an EMBL/GenBank/DDBJ whole genome shotgun (WGS) entry which is preliminary data.</text>
</comment>
<evidence type="ECO:0000256" key="1">
    <source>
        <dbReference type="SAM" id="MobiDB-lite"/>
    </source>
</evidence>
<protein>
    <submittedName>
        <fullName evidence="2">Uncharacterized protein</fullName>
    </submittedName>
</protein>
<feature type="compositionally biased region" description="Basic and acidic residues" evidence="1">
    <location>
        <begin position="18"/>
        <end position="63"/>
    </location>
</feature>
<name>A0ABQ5DC45_9ASTR</name>
<accession>A0ABQ5DC45</accession>
<reference evidence="2" key="2">
    <citation type="submission" date="2022-01" db="EMBL/GenBank/DDBJ databases">
        <authorList>
            <person name="Yamashiro T."/>
            <person name="Shiraishi A."/>
            <person name="Satake H."/>
            <person name="Nakayama K."/>
        </authorList>
    </citation>
    <scope>NUCLEOTIDE SEQUENCE</scope>
</reference>